<evidence type="ECO:0000256" key="4">
    <source>
        <dbReference type="ARBA" id="ARBA00022618"/>
    </source>
</evidence>
<dbReference type="InterPro" id="IPR018365">
    <property type="entry name" value="Cell_cycle_FtsW-rel_CS"/>
</dbReference>
<keyword evidence="13" id="KW-0961">Cell wall biogenesis/degradation</keyword>
<keyword evidence="3" id="KW-1003">Cell membrane</keyword>
<name>A0A1G2LSA8_9BACT</name>
<feature type="transmembrane region" description="Helical" evidence="21">
    <location>
        <begin position="298"/>
        <end position="323"/>
    </location>
</feature>
<dbReference type="NCBIfam" id="TIGR02614">
    <property type="entry name" value="ftsW"/>
    <property type="match status" value="1"/>
</dbReference>
<dbReference type="GO" id="GO:0005886">
    <property type="term" value="C:plasma membrane"/>
    <property type="evidence" value="ECO:0007669"/>
    <property type="project" value="UniProtKB-SubCell"/>
</dbReference>
<evidence type="ECO:0000256" key="14">
    <source>
        <dbReference type="ARBA" id="ARBA00032370"/>
    </source>
</evidence>
<reference evidence="22 23" key="1">
    <citation type="journal article" date="2016" name="Nat. Commun.">
        <title>Thousands of microbial genomes shed light on interconnected biogeochemical processes in an aquifer system.</title>
        <authorList>
            <person name="Anantharaman K."/>
            <person name="Brown C.T."/>
            <person name="Hug L.A."/>
            <person name="Sharon I."/>
            <person name="Castelle C.J."/>
            <person name="Probst A.J."/>
            <person name="Thomas B.C."/>
            <person name="Singh A."/>
            <person name="Wilkins M.J."/>
            <person name="Karaoz U."/>
            <person name="Brodie E.L."/>
            <person name="Williams K.H."/>
            <person name="Hubbard S.S."/>
            <person name="Banfield J.F."/>
        </authorList>
    </citation>
    <scope>NUCLEOTIDE SEQUENCE [LARGE SCALE GENOMIC DNA]</scope>
</reference>
<keyword evidence="11 21" id="KW-0472">Membrane</keyword>
<evidence type="ECO:0000256" key="19">
    <source>
        <dbReference type="ARBA" id="ARBA00044770"/>
    </source>
</evidence>
<dbReference type="EC" id="2.4.99.28" evidence="19"/>
<evidence type="ECO:0000256" key="15">
    <source>
        <dbReference type="ARBA" id="ARBA00033270"/>
    </source>
</evidence>
<comment type="caution">
    <text evidence="22">The sequence shown here is derived from an EMBL/GenBank/DDBJ whole genome shotgun (WGS) entry which is preliminary data.</text>
</comment>
<evidence type="ECO:0000313" key="23">
    <source>
        <dbReference type="Proteomes" id="UP000177171"/>
    </source>
</evidence>
<evidence type="ECO:0000256" key="16">
    <source>
        <dbReference type="ARBA" id="ARBA00038053"/>
    </source>
</evidence>
<evidence type="ECO:0000256" key="21">
    <source>
        <dbReference type="SAM" id="Phobius"/>
    </source>
</evidence>
<keyword evidence="4 22" id="KW-0132">Cell division</keyword>
<dbReference type="AlphaFoldDB" id="A0A1G2LSA8"/>
<feature type="transmembrane region" description="Helical" evidence="21">
    <location>
        <begin position="184"/>
        <end position="204"/>
    </location>
</feature>
<keyword evidence="6" id="KW-0808">Transferase</keyword>
<keyword evidence="5" id="KW-0328">Glycosyltransferase</keyword>
<dbReference type="GO" id="GO:0051301">
    <property type="term" value="P:cell division"/>
    <property type="evidence" value="ECO:0007669"/>
    <property type="project" value="UniProtKB-KW"/>
</dbReference>
<evidence type="ECO:0000256" key="7">
    <source>
        <dbReference type="ARBA" id="ARBA00022692"/>
    </source>
</evidence>
<comment type="similarity">
    <text evidence="16">Belongs to the SEDS family. FtsW subfamily.</text>
</comment>
<dbReference type="InterPro" id="IPR013437">
    <property type="entry name" value="FtsW"/>
</dbReference>
<comment type="catalytic activity">
    <reaction evidence="20">
        <text>[GlcNAc-(1-&gt;4)-Mur2Ac(oyl-L-Ala-gamma-D-Glu-L-Lys-D-Ala-D-Ala)](n)-di-trans,octa-cis-undecaprenyl diphosphate + beta-D-GlcNAc-(1-&gt;4)-Mur2Ac(oyl-L-Ala-gamma-D-Glu-L-Lys-D-Ala-D-Ala)-di-trans,octa-cis-undecaprenyl diphosphate = [GlcNAc-(1-&gt;4)-Mur2Ac(oyl-L-Ala-gamma-D-Glu-L-Lys-D-Ala-D-Ala)](n+1)-di-trans,octa-cis-undecaprenyl diphosphate + di-trans,octa-cis-undecaprenyl diphosphate + H(+)</text>
        <dbReference type="Rhea" id="RHEA:23708"/>
        <dbReference type="Rhea" id="RHEA-COMP:9602"/>
        <dbReference type="Rhea" id="RHEA-COMP:9603"/>
        <dbReference type="ChEBI" id="CHEBI:15378"/>
        <dbReference type="ChEBI" id="CHEBI:58405"/>
        <dbReference type="ChEBI" id="CHEBI:60033"/>
        <dbReference type="ChEBI" id="CHEBI:78435"/>
        <dbReference type="EC" id="2.4.99.28"/>
    </reaction>
</comment>
<gene>
    <name evidence="22" type="ORF">A3G49_02040</name>
</gene>
<feature type="transmembrane region" description="Helical" evidence="21">
    <location>
        <begin position="135"/>
        <end position="154"/>
    </location>
</feature>
<dbReference type="PROSITE" id="PS00428">
    <property type="entry name" value="FTSW_RODA_SPOVE"/>
    <property type="match status" value="1"/>
</dbReference>
<dbReference type="Pfam" id="PF01098">
    <property type="entry name" value="FTSW_RODA_SPOVE"/>
    <property type="match status" value="1"/>
</dbReference>
<dbReference type="Proteomes" id="UP000177171">
    <property type="component" value="Unassembled WGS sequence"/>
</dbReference>
<evidence type="ECO:0000256" key="8">
    <source>
        <dbReference type="ARBA" id="ARBA00022960"/>
    </source>
</evidence>
<dbReference type="GO" id="GO:0008360">
    <property type="term" value="P:regulation of cell shape"/>
    <property type="evidence" value="ECO:0007669"/>
    <property type="project" value="UniProtKB-KW"/>
</dbReference>
<comment type="subcellular location">
    <subcellularLocation>
        <location evidence="1">Cell membrane</location>
        <topology evidence="1">Multi-pass membrane protein</topology>
    </subcellularLocation>
</comment>
<evidence type="ECO:0000256" key="10">
    <source>
        <dbReference type="ARBA" id="ARBA00022989"/>
    </source>
</evidence>
<dbReference type="GO" id="GO:0008955">
    <property type="term" value="F:peptidoglycan glycosyltransferase activity"/>
    <property type="evidence" value="ECO:0007669"/>
    <property type="project" value="UniProtKB-EC"/>
</dbReference>
<evidence type="ECO:0000256" key="5">
    <source>
        <dbReference type="ARBA" id="ARBA00022676"/>
    </source>
</evidence>
<evidence type="ECO:0000256" key="13">
    <source>
        <dbReference type="ARBA" id="ARBA00023316"/>
    </source>
</evidence>
<dbReference type="EMBL" id="MHQY01000008">
    <property type="protein sequence ID" value="OHA14384.1"/>
    <property type="molecule type" value="Genomic_DNA"/>
</dbReference>
<evidence type="ECO:0000256" key="6">
    <source>
        <dbReference type="ARBA" id="ARBA00022679"/>
    </source>
</evidence>
<organism evidence="22 23">
    <name type="scientific">Candidatus Sungbacteria bacterium RIFCSPLOWO2_12_FULL_41_11</name>
    <dbReference type="NCBI Taxonomy" id="1802286"/>
    <lineage>
        <taxon>Bacteria</taxon>
        <taxon>Candidatus Sungiibacteriota</taxon>
    </lineage>
</organism>
<accession>A0A1G2LSA8</accession>
<feature type="transmembrane region" description="Helical" evidence="21">
    <location>
        <begin position="103"/>
        <end position="123"/>
    </location>
</feature>
<evidence type="ECO:0000256" key="1">
    <source>
        <dbReference type="ARBA" id="ARBA00004651"/>
    </source>
</evidence>
<proteinExistence type="inferred from homology"/>
<keyword evidence="7 21" id="KW-0812">Transmembrane</keyword>
<evidence type="ECO:0000256" key="2">
    <source>
        <dbReference type="ARBA" id="ARBA00004752"/>
    </source>
</evidence>
<dbReference type="GO" id="GO:0009252">
    <property type="term" value="P:peptidoglycan biosynthetic process"/>
    <property type="evidence" value="ECO:0007669"/>
    <property type="project" value="UniProtKB-KW"/>
</dbReference>
<feature type="transmembrane region" description="Helical" evidence="21">
    <location>
        <begin position="269"/>
        <end position="286"/>
    </location>
</feature>
<feature type="transmembrane region" description="Helical" evidence="21">
    <location>
        <begin position="45"/>
        <end position="67"/>
    </location>
</feature>
<dbReference type="PANTHER" id="PTHR30474:SF2">
    <property type="entry name" value="PEPTIDOGLYCAN GLYCOSYLTRANSFERASE FTSW-RELATED"/>
    <property type="match status" value="1"/>
</dbReference>
<dbReference type="GO" id="GO:0015648">
    <property type="term" value="F:lipid-linked peptidoglycan transporter activity"/>
    <property type="evidence" value="ECO:0007669"/>
    <property type="project" value="TreeGrafter"/>
</dbReference>
<evidence type="ECO:0000256" key="9">
    <source>
        <dbReference type="ARBA" id="ARBA00022984"/>
    </source>
</evidence>
<dbReference type="InterPro" id="IPR001182">
    <property type="entry name" value="FtsW/RodA"/>
</dbReference>
<evidence type="ECO:0000256" key="11">
    <source>
        <dbReference type="ARBA" id="ARBA00023136"/>
    </source>
</evidence>
<dbReference type="PANTHER" id="PTHR30474">
    <property type="entry name" value="CELL CYCLE PROTEIN"/>
    <property type="match status" value="1"/>
</dbReference>
<feature type="transmembrane region" description="Helical" evidence="21">
    <location>
        <begin position="160"/>
        <end position="177"/>
    </location>
</feature>
<evidence type="ECO:0000256" key="12">
    <source>
        <dbReference type="ARBA" id="ARBA00023306"/>
    </source>
</evidence>
<evidence type="ECO:0000313" key="22">
    <source>
        <dbReference type="EMBL" id="OHA14384.1"/>
    </source>
</evidence>
<keyword evidence="9" id="KW-0573">Peptidoglycan synthesis</keyword>
<comment type="pathway">
    <text evidence="2">Cell wall biogenesis; peptidoglycan biosynthesis.</text>
</comment>
<keyword evidence="8" id="KW-0133">Cell shape</keyword>
<evidence type="ECO:0000256" key="18">
    <source>
        <dbReference type="ARBA" id="ARBA00041418"/>
    </source>
</evidence>
<feature type="transmembrane region" description="Helical" evidence="21">
    <location>
        <begin position="74"/>
        <end position="91"/>
    </location>
</feature>
<evidence type="ECO:0000256" key="17">
    <source>
        <dbReference type="ARBA" id="ARBA00041185"/>
    </source>
</evidence>
<evidence type="ECO:0000256" key="3">
    <source>
        <dbReference type="ARBA" id="ARBA00022475"/>
    </source>
</evidence>
<dbReference type="GO" id="GO:0032153">
    <property type="term" value="C:cell division site"/>
    <property type="evidence" value="ECO:0007669"/>
    <property type="project" value="TreeGrafter"/>
</dbReference>
<keyword evidence="10 21" id="KW-1133">Transmembrane helix</keyword>
<protein>
    <recommendedName>
        <fullName evidence="17">Probable peptidoglycan glycosyltransferase FtsW</fullName>
        <ecNumber evidence="19">2.4.99.28</ecNumber>
    </recommendedName>
    <alternativeName>
        <fullName evidence="18">Cell division protein FtsW</fullName>
    </alternativeName>
    <alternativeName>
        <fullName evidence="15">Cell wall polymerase</fullName>
    </alternativeName>
    <alternativeName>
        <fullName evidence="14">Peptidoglycan polymerase</fullName>
    </alternativeName>
</protein>
<sequence>MSKVDQPLLFITAILILTGIFILSSASLAISQKNFGITYAYTMRHLIYVFIGIAAAFAAQAIPFGFWKKIALPLLIFSLILLSLVFLPKIGFEHGGAKRWINLYFITIQPAEILKFSLIVYLASWLNTRKLEEKSLNRMFVPFVIIIGLVSILLILQPDIGTLGVIFITSCFLYFIGGGKISQLLSLFMLGLVALYFIVQAAPYRTERIKTFLNQNQNFMGSGYQINQSFIALGSGGILGRGLGKGIQKYNYLPESIGDSIFAVLGEETGFLGTLIFLAFLSAFLWRGIYISKKSPDFFGMLLGFGLTAGIVSQATINIAAISGLLPLTGIPLPFISYGGSAMIINLASVGVLLNISKHS</sequence>
<evidence type="ECO:0000256" key="20">
    <source>
        <dbReference type="ARBA" id="ARBA00049902"/>
    </source>
</evidence>
<dbReference type="GO" id="GO:0071555">
    <property type="term" value="P:cell wall organization"/>
    <property type="evidence" value="ECO:0007669"/>
    <property type="project" value="UniProtKB-KW"/>
</dbReference>
<feature type="transmembrane region" description="Helical" evidence="21">
    <location>
        <begin position="335"/>
        <end position="356"/>
    </location>
</feature>
<keyword evidence="12" id="KW-0131">Cell cycle</keyword>